<dbReference type="Pfam" id="PF02801">
    <property type="entry name" value="Ketoacyl-synt_C"/>
    <property type="match status" value="1"/>
</dbReference>
<evidence type="ECO:0000259" key="10">
    <source>
        <dbReference type="PROSITE" id="PS52004"/>
    </source>
</evidence>
<sequence length="2477" mass="271212">MSTYKIPQSEPIAIVGTGCRFAGQVNSPSKLWDLLTNPRDLTQEVPKNRFNAQGFYHPDGEYHGATNATQGYFLEQDHRVWDAGFFNITPKEAEAIDPQQRIILEVVYEALESAGYNLERYAGRKVAVFAGLMTADYDSLCQRDDITANQYFATGNSRAILSNRISYFFNFRGPSMTIDTACSSSLVALHQAVLSLRSGECEMACVAGANMMITPEQFITEASLHMLSPTGKSRMWDVSADGYARGEGFAALFVKPLSQALKDGDSVISIIRETGVNSDGRTQGITMPSPIAQAELIRDTYRRSGLDPQSPADRCQYFEAHGTGTQAGDPREAQAISTAFFGDKASTVAESDDQKLVVGSIKTVIGHTEGAAGLAGLLKVIHSMINKSIPPNLHLETLNPSVRPFYGHLRIPIDVVPWPRAPAGQPLRGSVNSFGFGGTNSHAIVERYEPSIHDEVAKHFAPGLEAPIVSTAPAYNTEAPGVGLPLVLSAKSQKSLVAVVRSIRDFMLSTDKPADEIAWNCYARRSALTYRTAVSADSRDGLIAGLGALLAKAGSASSPELGVRAKLDSGSKIKILGVFTGQGAQWSGMGRKLFHSNGAYRSTIESLEKVLKRCPNPPTWSLVDELIHQHDATRINIAALSQPLCTAVQIALVDLLSSLGVSFHTVVGHSSGEIAAAYAAGVLSARDAMLISYYRGMSAHLAGGKNGEKGMMMAVGMTRAEASALCEREDIKGRIWVAASNAPTSVTLSGDVDAVKRLQAELTEEKKFARLLIVDTAYHSAHMEKPAAQYMTDLAVCGIEPRQRNSTVWVSSVYADGTEPSIKDLKGSYWKDNMVKAVSFHEAISLALASQGPFDSAVEVGPHPALKGPVQQTVKAVTGGALSYSGLLDRKKDDRHAFAEFLGFTWNYFGTNAIDWMPLVLNSTQSNLPSSRIELPSYPWDHSQMYFRESRIAHQYQFREQGPHELLGVRTRDDTEFELRWRNILKLETVPWIQHHKFQGQALLPASAYCVLALDAAKAVLNGRQASVVELTDLEFMSGISLEANTYGVEIMVSLSIQPPSTKGRLAGKIIEGAFTITSCYADGVAPMQKNFTGNLRIYLGEPSADALPTRDPSMAETLPADTDAFYQMMSGIGLDYTGPFRALETIDRRYNFCSATLKKFHEADTTGLGVSPATLDTCFHSVFAAVASPGDKSLWTSFLPRSIEKIRFNLAICDGKPGDNASLVVDSVVTQEIPRTKTATTKVVGDMNIYNPSGEMEIQVEGLMVASFANSKPEDDKELYLTTVMDLDPEHEIVTADLSQEDVATERILLEACERVACFYIHDDSLKDLSASPTFFTPPTTPLSPTKTVAAGPGEASPSAWPEDTPESLDAYIRQSPFQHALSFIRLLGENIPDVLPAMLPTIIQEAKQLHRFRSHVSRVVSQIAHRYPRMRVLGLTDPETALTQHVVDGFKGSFVSYTVGTETEKDLLARFASEATRKKIDTEHTGILDKEEGEEEDLSLQPFDLVVLTTSVIKGAEQRDKLKRVQSLMKPGGFLILIHESMSPLRDRLRRAFGVRKQLEEPLTPPEWPDILEECGFARTCKNAEQFFAPDFSLIVRQAESELKLAALSPLSGSVPRVTGHTVIIGAAENTAELSAEVHEKLSPLCNSIDVIADLDSLQPAVFHEISSVIFLADLDESMMTHMTPERLDLFRAMMAPEKVVLWVTMNSRAGNPEHAATFGFARSMLAEVPSLKLKMLDLDSRRDSSGFVTESFLRLSMKSLRAAAKDGEVLWTHEHEVFMEHGRRLIPRVVPWKEGNDRVNCPRRLVVDDVNTLQQCVEVVSSQSGDGSTIYTANIVEETDIDEGIAIPDQSVIQVKYSSVEVINFGLKYASHVCIGKEVTSGELCLAVTKSNSSYVTVPNSCVYQLSSSNINPKLLLGLVMRYIVALSVAEDMMEQTVLLLEPDATLLECMREVLEAKGSRVIACTTNPEKGKGFGQRYIHPYASNRELKALFPAHGASIIDFLPEGSELSEAILDCLPENCEYHSRFSLLTSEHVVALGDSMDIEDLWEDAIGKAIVNVRGAKGQFGLPDLETISVPQLLDHTGSSSKPFQMLDWRAERSVQRIAKPLLGTQMLRPYKTYVLVGLTRDMGQSLCNLFFEHGARHLVLASRNPKMEPKWIDDLAAKGCEVRMERLDVTSIESVRAFKQRLAQEMPPVAGVINGAMVLDDRVFAQMDVETWDRVMRPKTVGSSNLDKIFCEPDMEFFIMTSSFAAPGGHGGQSNYAAANMYMNGLAANRRLRGLAGSVLNIGVIYGLGLLHRERTDIYAFLEKDGYPPISERDIHHMFLEAIAAGHPLDGQVYDITTGLSRFSAGLEDPLHWQRDPRFSHFTTPDVEEAAGGEGEGKQNLREQIKSVAGGGGVDEVARVLTEGFARYLEVVLGQGAGSVRGEHSVSELGMDSLVAVEVRGWFWKVLEKDVSVMKILGSASVAKCE</sequence>
<dbReference type="OMA" id="PASAYCI"/>
<evidence type="ECO:0000256" key="9">
    <source>
        <dbReference type="SAM" id="MobiDB-lite"/>
    </source>
</evidence>
<dbReference type="InterPro" id="IPR036291">
    <property type="entry name" value="NAD(P)-bd_dom_sf"/>
</dbReference>
<evidence type="ECO:0000313" key="12">
    <source>
        <dbReference type="EMBL" id="KDN66474.1"/>
    </source>
</evidence>
<dbReference type="SUPFAM" id="SSF51735">
    <property type="entry name" value="NAD(P)-binding Rossmann-fold domains"/>
    <property type="match status" value="2"/>
</dbReference>
<dbReference type="PROSITE" id="PS00012">
    <property type="entry name" value="PHOSPHOPANTETHEINE"/>
    <property type="match status" value="1"/>
</dbReference>
<dbReference type="SUPFAM" id="SSF47336">
    <property type="entry name" value="ACP-like"/>
    <property type="match status" value="1"/>
</dbReference>
<feature type="domain" description="PKS/mFAS DH" evidence="11">
    <location>
        <begin position="964"/>
        <end position="1275"/>
    </location>
</feature>
<dbReference type="SMART" id="SM00827">
    <property type="entry name" value="PKS_AT"/>
    <property type="match status" value="1"/>
</dbReference>
<dbReference type="InterPro" id="IPR049900">
    <property type="entry name" value="PKS_mFAS_DH"/>
</dbReference>
<dbReference type="Pfam" id="PF21089">
    <property type="entry name" value="PKS_DH_N"/>
    <property type="match status" value="1"/>
</dbReference>
<keyword evidence="1" id="KW-0596">Phosphopantetheine</keyword>
<dbReference type="InterPro" id="IPR036736">
    <property type="entry name" value="ACP-like_sf"/>
</dbReference>
<dbReference type="FunFam" id="3.40.47.10:FF:000019">
    <property type="entry name" value="Polyketide synthase type I"/>
    <property type="match status" value="1"/>
</dbReference>
<dbReference type="InterPro" id="IPR016039">
    <property type="entry name" value="Thiolase-like"/>
</dbReference>
<feature type="region of interest" description="Disordered" evidence="9">
    <location>
        <begin position="1338"/>
        <end position="1367"/>
    </location>
</feature>
<dbReference type="GO" id="GO:0006633">
    <property type="term" value="P:fatty acid biosynthetic process"/>
    <property type="evidence" value="ECO:0007669"/>
    <property type="project" value="InterPro"/>
</dbReference>
<organism evidence="12 13">
    <name type="scientific">Colletotrichum sublineola</name>
    <name type="common">Sorghum anthracnose fungus</name>
    <dbReference type="NCBI Taxonomy" id="1173701"/>
    <lineage>
        <taxon>Eukaryota</taxon>
        <taxon>Fungi</taxon>
        <taxon>Dikarya</taxon>
        <taxon>Ascomycota</taxon>
        <taxon>Pezizomycotina</taxon>
        <taxon>Sordariomycetes</taxon>
        <taxon>Hypocreomycetidae</taxon>
        <taxon>Glomerellales</taxon>
        <taxon>Glomerellaceae</taxon>
        <taxon>Colletotrichum</taxon>
        <taxon>Colletotrichum graminicola species complex</taxon>
    </lineage>
</organism>
<keyword evidence="7" id="KW-0511">Multifunctional enzyme</keyword>
<dbReference type="PROSITE" id="PS52019">
    <property type="entry name" value="PKS_MFAS_DH"/>
    <property type="match status" value="1"/>
</dbReference>
<dbReference type="PROSITE" id="PS00606">
    <property type="entry name" value="KS3_1"/>
    <property type="match status" value="1"/>
</dbReference>
<dbReference type="SMART" id="SM00826">
    <property type="entry name" value="PKS_DH"/>
    <property type="match status" value="1"/>
</dbReference>
<dbReference type="Gene3D" id="3.40.50.720">
    <property type="entry name" value="NAD(P)-binding Rossmann-like Domain"/>
    <property type="match status" value="2"/>
</dbReference>
<dbReference type="Gene3D" id="3.30.70.3290">
    <property type="match status" value="1"/>
</dbReference>
<dbReference type="InterPro" id="IPR013968">
    <property type="entry name" value="PKS_KR"/>
</dbReference>
<protein>
    <submittedName>
        <fullName evidence="12">Putative beta-ketoacyl synthase domain-containing protein</fullName>
    </submittedName>
</protein>
<dbReference type="Pfam" id="PF22336">
    <property type="entry name" value="RhiE-like_linker"/>
    <property type="match status" value="1"/>
</dbReference>
<dbReference type="GO" id="GO:0044550">
    <property type="term" value="P:secondary metabolite biosynthetic process"/>
    <property type="evidence" value="ECO:0007669"/>
    <property type="project" value="UniProtKB-ARBA"/>
</dbReference>
<dbReference type="InterPro" id="IPR054514">
    <property type="entry name" value="RhiE-like_linker"/>
</dbReference>
<evidence type="ECO:0000256" key="1">
    <source>
        <dbReference type="ARBA" id="ARBA00022450"/>
    </source>
</evidence>
<evidence type="ECO:0000256" key="2">
    <source>
        <dbReference type="ARBA" id="ARBA00022553"/>
    </source>
</evidence>
<evidence type="ECO:0000256" key="5">
    <source>
        <dbReference type="ARBA" id="ARBA00022737"/>
    </source>
</evidence>
<name>A0A066XFP1_COLSU</name>
<keyword evidence="5" id="KW-0677">Repeat</keyword>
<dbReference type="SUPFAM" id="SSF53335">
    <property type="entry name" value="S-adenosyl-L-methionine-dependent methyltransferases"/>
    <property type="match status" value="1"/>
</dbReference>
<dbReference type="Gene3D" id="3.40.366.10">
    <property type="entry name" value="Malonyl-Coenzyme A Acyl Carrier Protein, domain 2"/>
    <property type="match status" value="1"/>
</dbReference>
<dbReference type="PANTHER" id="PTHR43775">
    <property type="entry name" value="FATTY ACID SYNTHASE"/>
    <property type="match status" value="1"/>
</dbReference>
<comment type="caution">
    <text evidence="12">The sequence shown here is derived from an EMBL/GenBank/DDBJ whole genome shotgun (WGS) entry which is preliminary data.</text>
</comment>
<reference evidence="13" key="1">
    <citation type="journal article" date="2014" name="Genome Announc.">
        <title>Draft genome sequence of Colletotrichum sublineola, a destructive pathogen of cultivated sorghum.</title>
        <authorList>
            <person name="Baroncelli R."/>
            <person name="Sanz-Martin J.M."/>
            <person name="Rech G.E."/>
            <person name="Sukno S.A."/>
            <person name="Thon M.R."/>
        </authorList>
    </citation>
    <scope>NUCLEOTIDE SEQUENCE [LARGE SCALE GENOMIC DNA]</scope>
    <source>
        <strain evidence="13">TX430BB</strain>
    </source>
</reference>
<accession>A0A066XFP1</accession>
<feature type="domain" description="Ketosynthase family 3 (KS3)" evidence="10">
    <location>
        <begin position="9"/>
        <end position="447"/>
    </location>
</feature>
<dbReference type="Pfam" id="PF00698">
    <property type="entry name" value="Acyl_transf_1"/>
    <property type="match status" value="1"/>
</dbReference>
<dbReference type="CDD" id="cd00833">
    <property type="entry name" value="PKS"/>
    <property type="match status" value="1"/>
</dbReference>
<dbReference type="InterPro" id="IPR014031">
    <property type="entry name" value="Ketoacyl_synth_C"/>
</dbReference>
<feature type="region of interest" description="N-terminal hotdog fold" evidence="8">
    <location>
        <begin position="964"/>
        <end position="1103"/>
    </location>
</feature>
<dbReference type="GO" id="GO:0031177">
    <property type="term" value="F:phosphopantetheine binding"/>
    <property type="evidence" value="ECO:0007669"/>
    <property type="project" value="InterPro"/>
</dbReference>
<dbReference type="InterPro" id="IPR049551">
    <property type="entry name" value="PKS_DH_C"/>
</dbReference>
<dbReference type="Pfam" id="PF14765">
    <property type="entry name" value="PS-DH"/>
    <property type="match status" value="1"/>
</dbReference>
<dbReference type="GO" id="GO:0032259">
    <property type="term" value="P:methylation"/>
    <property type="evidence" value="ECO:0007669"/>
    <property type="project" value="UniProtKB-KW"/>
</dbReference>
<feature type="compositionally biased region" description="Low complexity" evidence="9">
    <location>
        <begin position="1338"/>
        <end position="1347"/>
    </location>
</feature>
<feature type="active site" description="Proton acceptor; for dehydratase activity" evidence="8">
    <location>
        <position position="996"/>
    </location>
</feature>
<keyword evidence="13" id="KW-1185">Reference proteome</keyword>
<feature type="region of interest" description="C-terminal hotdog fold" evidence="8">
    <location>
        <begin position="1118"/>
        <end position="1275"/>
    </location>
</feature>
<dbReference type="OrthoDB" id="329835at2759"/>
<dbReference type="Pfam" id="PF00109">
    <property type="entry name" value="ketoacyl-synt"/>
    <property type="match status" value="1"/>
</dbReference>
<dbReference type="GO" id="GO:0004315">
    <property type="term" value="F:3-oxoacyl-[acyl-carrier-protein] synthase activity"/>
    <property type="evidence" value="ECO:0007669"/>
    <property type="project" value="InterPro"/>
</dbReference>
<evidence type="ECO:0000256" key="3">
    <source>
        <dbReference type="ARBA" id="ARBA00022603"/>
    </source>
</evidence>
<feature type="active site" description="Proton donor; for dehydratase activity" evidence="8">
    <location>
        <position position="1177"/>
    </location>
</feature>
<dbReference type="EMBL" id="JMSE01000930">
    <property type="protein sequence ID" value="KDN66474.1"/>
    <property type="molecule type" value="Genomic_DNA"/>
</dbReference>
<dbReference type="SUPFAM" id="SSF53901">
    <property type="entry name" value="Thiolase-like"/>
    <property type="match status" value="1"/>
</dbReference>
<dbReference type="InterPro" id="IPR016036">
    <property type="entry name" value="Malonyl_transacylase_ACP-bd"/>
</dbReference>
<dbReference type="GO" id="GO:0016491">
    <property type="term" value="F:oxidoreductase activity"/>
    <property type="evidence" value="ECO:0007669"/>
    <property type="project" value="UniProtKB-KW"/>
</dbReference>
<dbReference type="InterPro" id="IPR014043">
    <property type="entry name" value="Acyl_transferase_dom"/>
</dbReference>
<dbReference type="Pfam" id="PF08659">
    <property type="entry name" value="KR"/>
    <property type="match status" value="1"/>
</dbReference>
<dbReference type="GO" id="GO:0004312">
    <property type="term" value="F:fatty acid synthase activity"/>
    <property type="evidence" value="ECO:0007669"/>
    <property type="project" value="TreeGrafter"/>
</dbReference>
<keyword evidence="2" id="KW-0597">Phosphoprotein</keyword>
<dbReference type="InterPro" id="IPR016035">
    <property type="entry name" value="Acyl_Trfase/lysoPLipase"/>
</dbReference>
<dbReference type="SMART" id="SM00822">
    <property type="entry name" value="PKS_KR"/>
    <property type="match status" value="1"/>
</dbReference>
<dbReference type="GO" id="GO:0008168">
    <property type="term" value="F:methyltransferase activity"/>
    <property type="evidence" value="ECO:0007669"/>
    <property type="project" value="UniProtKB-KW"/>
</dbReference>
<dbReference type="InterPro" id="IPR057326">
    <property type="entry name" value="KR_dom"/>
</dbReference>
<dbReference type="STRING" id="1173701.A0A066XFP1"/>
<dbReference type="PANTHER" id="PTHR43775:SF20">
    <property type="entry name" value="HYBRID PKS-NRPS SYNTHETASE APDA"/>
    <property type="match status" value="1"/>
</dbReference>
<evidence type="ECO:0000256" key="4">
    <source>
        <dbReference type="ARBA" id="ARBA00022679"/>
    </source>
</evidence>
<dbReference type="InterPro" id="IPR001227">
    <property type="entry name" value="Ac_transferase_dom_sf"/>
</dbReference>
<evidence type="ECO:0000256" key="6">
    <source>
        <dbReference type="ARBA" id="ARBA00023002"/>
    </source>
</evidence>
<keyword evidence="6" id="KW-0560">Oxidoreductase</keyword>
<gene>
    <name evidence="12" type="ORF">CSUB01_08190</name>
</gene>
<dbReference type="InterPro" id="IPR020841">
    <property type="entry name" value="PKS_Beta-ketoAc_synthase_dom"/>
</dbReference>
<dbReference type="HOGENOM" id="CLU_000022_31_0_1"/>
<dbReference type="Gene3D" id="3.40.47.10">
    <property type="match status" value="1"/>
</dbReference>
<dbReference type="InterPro" id="IPR006162">
    <property type="entry name" value="Ppantetheine_attach_site"/>
</dbReference>
<proteinExistence type="predicted"/>
<evidence type="ECO:0000256" key="7">
    <source>
        <dbReference type="ARBA" id="ARBA00023268"/>
    </source>
</evidence>
<dbReference type="PROSITE" id="PS52004">
    <property type="entry name" value="KS3_2"/>
    <property type="match status" value="1"/>
</dbReference>
<dbReference type="InterPro" id="IPR050091">
    <property type="entry name" value="PKS_NRPS_Biosynth_Enz"/>
</dbReference>
<dbReference type="InterPro" id="IPR014030">
    <property type="entry name" value="Ketoacyl_synth_N"/>
</dbReference>
<dbReference type="Proteomes" id="UP000027238">
    <property type="component" value="Unassembled WGS sequence"/>
</dbReference>
<keyword evidence="3" id="KW-0489">Methyltransferase</keyword>
<dbReference type="SMART" id="SM00823">
    <property type="entry name" value="PKS_PP"/>
    <property type="match status" value="1"/>
</dbReference>
<dbReference type="SUPFAM" id="SSF52151">
    <property type="entry name" value="FabD/lysophospholipase-like"/>
    <property type="match status" value="1"/>
</dbReference>
<dbReference type="SUPFAM" id="SSF55048">
    <property type="entry name" value="Probable ACP-binding domain of malonyl-CoA ACP transacylase"/>
    <property type="match status" value="1"/>
</dbReference>
<dbReference type="Gene3D" id="3.40.50.150">
    <property type="entry name" value="Vaccinia Virus protein VP39"/>
    <property type="match status" value="1"/>
</dbReference>
<dbReference type="InterPro" id="IPR018201">
    <property type="entry name" value="Ketoacyl_synth_AS"/>
</dbReference>
<dbReference type="InterPro" id="IPR029063">
    <property type="entry name" value="SAM-dependent_MTases_sf"/>
</dbReference>
<dbReference type="InterPro" id="IPR020807">
    <property type="entry name" value="PKS_DH"/>
</dbReference>
<evidence type="ECO:0000256" key="8">
    <source>
        <dbReference type="PROSITE-ProRule" id="PRU01363"/>
    </source>
</evidence>
<dbReference type="eggNOG" id="KOG1202">
    <property type="taxonomic scope" value="Eukaryota"/>
</dbReference>
<dbReference type="Gene3D" id="3.10.129.110">
    <property type="entry name" value="Polyketide synthase dehydratase"/>
    <property type="match status" value="1"/>
</dbReference>
<dbReference type="SMART" id="SM00825">
    <property type="entry name" value="PKS_KS"/>
    <property type="match status" value="1"/>
</dbReference>
<dbReference type="InterPro" id="IPR020806">
    <property type="entry name" value="PKS_PP-bd"/>
</dbReference>
<evidence type="ECO:0000313" key="13">
    <source>
        <dbReference type="Proteomes" id="UP000027238"/>
    </source>
</evidence>
<dbReference type="InterPro" id="IPR049552">
    <property type="entry name" value="PKS_DH_N"/>
</dbReference>
<dbReference type="InterPro" id="IPR042104">
    <property type="entry name" value="PKS_dehydratase_sf"/>
</dbReference>
<keyword evidence="4" id="KW-0808">Transferase</keyword>
<evidence type="ECO:0000259" key="11">
    <source>
        <dbReference type="PROSITE" id="PS52019"/>
    </source>
</evidence>